<dbReference type="CDD" id="cd24139">
    <property type="entry name" value="SIP5-like"/>
    <property type="match status" value="1"/>
</dbReference>
<feature type="region of interest" description="Disordered" evidence="2">
    <location>
        <begin position="196"/>
        <end position="230"/>
    </location>
</feature>
<dbReference type="GO" id="GO:0005737">
    <property type="term" value="C:cytoplasm"/>
    <property type="evidence" value="ECO:0007669"/>
    <property type="project" value="TreeGrafter"/>
</dbReference>
<organism evidence="4 5">
    <name type="scientific">Xylaria multiplex</name>
    <dbReference type="NCBI Taxonomy" id="323545"/>
    <lineage>
        <taxon>Eukaryota</taxon>
        <taxon>Fungi</taxon>
        <taxon>Dikarya</taxon>
        <taxon>Ascomycota</taxon>
        <taxon>Pezizomycotina</taxon>
        <taxon>Sordariomycetes</taxon>
        <taxon>Xylariomycetidae</taxon>
        <taxon>Xylariales</taxon>
        <taxon>Xylariaceae</taxon>
        <taxon>Xylaria</taxon>
    </lineage>
</organism>
<evidence type="ECO:0000256" key="1">
    <source>
        <dbReference type="ARBA" id="ARBA00010402"/>
    </source>
</evidence>
<sequence length="826" mass="88846">MGNTHTKEERAGSHHQGSGTGSEPGRHGEFPGTRRSSRPDLSPLGMAVIGSSSSSRHQDVPFERRETKQEREARKLEKERAARIKERERSMKEEHVDGGYLVTMGIYTASEDFSKPAVRQLQIERKIAPFWRGLDDFKDTWAEHQIIAAARGLEIPPADQVPEHLVPQPRPPHDSPEASSSNLNNLTVPIEARTLSASSDRGSSLPDSVITSPTSPAAPKATSPLKQPKKALAAALNLSRNNSQPEIVPREINLPHDPFVNGQALEVFLYKEGEECPLCLMYYPPYLNRTRCCCQLICSECFVQIKRPDPHFPEHHGDGPNPPESEVNSEEQNERLIMEAAKCPYCTQSDFGVTYEPPPFRRGLSYAFPPSGLGTMSAAMSSTSSINSSLSPAAASPKPNRRRAQSVSANAPGVVTADRIRPDWTGKLATARAHQRRRAAAADALHHAAFVMGNQESRTFFGRPSRFSRRAAGGHRGAESPGSSTNAHDGADDTPPGHDTGASTTRGGAHRERIDAAHLESLMMAEAIRLSLADEEERRKKAEKEARKDAKKREKEERKAAKKKGEVYSGGSASASSISLGLGRMRGNSGTGNLRVDASVAAANTVAASTPGSASASPTHDKGKGVERGMIDEASTTIASPSSTLPIPTPQVPRGSSHLRHMSNASSISSSGVDSMPGSYTGRGRGTEDAYGSALSLGEQSDQGESAGSEPLFNFRSLAEVVGVSIDGEGSQADESTHTHSAKPEDHGEAHGEHIEHVEPLSERVEAGNEKESRLGTIETHGATRGESLPDVLVTPDTPVPVDGDDEDAKRLGHFDTRERSHEVTQ</sequence>
<dbReference type="PANTHER" id="PTHR31315">
    <property type="entry name" value="PROTEIN SIP5"/>
    <property type="match status" value="1"/>
</dbReference>
<dbReference type="PROSITE" id="PS00028">
    <property type="entry name" value="ZINC_FINGER_C2H2_1"/>
    <property type="match status" value="1"/>
</dbReference>
<dbReference type="PANTHER" id="PTHR31315:SF1">
    <property type="entry name" value="PROTEIN SIP5"/>
    <property type="match status" value="1"/>
</dbReference>
<dbReference type="FunCoup" id="A0A7C8MRF6">
    <property type="interactions" value="36"/>
</dbReference>
<name>A0A7C8MRF6_9PEZI</name>
<comment type="caution">
    <text evidence="4">The sequence shown here is derived from an EMBL/GenBank/DDBJ whole genome shotgun (WGS) entry which is preliminary data.</text>
</comment>
<comment type="similarity">
    <text evidence="1">Belongs to the SIP5 family.</text>
</comment>
<feature type="compositionally biased region" description="Low complexity" evidence="2">
    <location>
        <begin position="569"/>
        <end position="583"/>
    </location>
</feature>
<dbReference type="EMBL" id="WUBL01000079">
    <property type="protein sequence ID" value="KAF2966853.1"/>
    <property type="molecule type" value="Genomic_DNA"/>
</dbReference>
<feature type="compositionally biased region" description="Low complexity" evidence="2">
    <location>
        <begin position="605"/>
        <end position="618"/>
    </location>
</feature>
<evidence type="ECO:0000259" key="3">
    <source>
        <dbReference type="PROSITE" id="PS00028"/>
    </source>
</evidence>
<feature type="compositionally biased region" description="Basic and acidic residues" evidence="2">
    <location>
        <begin position="1"/>
        <end position="12"/>
    </location>
</feature>
<feature type="compositionally biased region" description="Polar residues" evidence="2">
    <location>
        <begin position="196"/>
        <end position="210"/>
    </location>
</feature>
<feature type="region of interest" description="Disordered" evidence="2">
    <location>
        <begin position="462"/>
        <end position="509"/>
    </location>
</feature>
<proteinExistence type="inferred from homology"/>
<keyword evidence="5" id="KW-1185">Reference proteome</keyword>
<gene>
    <name evidence="4" type="ORF">GQX73_g6721</name>
</gene>
<feature type="compositionally biased region" description="Low complexity" evidence="2">
    <location>
        <begin position="211"/>
        <end position="230"/>
    </location>
</feature>
<feature type="compositionally biased region" description="Basic and acidic residues" evidence="2">
    <location>
        <begin position="808"/>
        <end position="826"/>
    </location>
</feature>
<evidence type="ECO:0000313" key="4">
    <source>
        <dbReference type="EMBL" id="KAF2966853.1"/>
    </source>
</evidence>
<feature type="region of interest" description="Disordered" evidence="2">
    <location>
        <begin position="725"/>
        <end position="826"/>
    </location>
</feature>
<feature type="region of interest" description="Disordered" evidence="2">
    <location>
        <begin position="605"/>
        <end position="712"/>
    </location>
</feature>
<dbReference type="AlphaFoldDB" id="A0A7C8MRF6"/>
<reference evidence="4 5" key="1">
    <citation type="submission" date="2019-12" db="EMBL/GenBank/DDBJ databases">
        <title>Draft genome sequence of the ascomycete Xylaria multiplex DSM 110363.</title>
        <authorList>
            <person name="Buettner E."/>
            <person name="Kellner H."/>
        </authorList>
    </citation>
    <scope>NUCLEOTIDE SEQUENCE [LARGE SCALE GENOMIC DNA]</scope>
    <source>
        <strain evidence="4 5">DSM 110363</strain>
    </source>
</reference>
<feature type="compositionally biased region" description="Basic and acidic residues" evidence="2">
    <location>
        <begin position="56"/>
        <end position="80"/>
    </location>
</feature>
<evidence type="ECO:0000313" key="5">
    <source>
        <dbReference type="Proteomes" id="UP000481858"/>
    </source>
</evidence>
<protein>
    <recommendedName>
        <fullName evidence="3">C2H2-type domain-containing protein</fullName>
    </recommendedName>
</protein>
<feature type="region of interest" description="Disordered" evidence="2">
    <location>
        <begin position="153"/>
        <end position="184"/>
    </location>
</feature>
<dbReference type="OrthoDB" id="21471at2759"/>
<feature type="region of interest" description="Disordered" evidence="2">
    <location>
        <begin position="1"/>
        <end position="80"/>
    </location>
</feature>
<feature type="compositionally biased region" description="Low complexity" evidence="2">
    <location>
        <begin position="378"/>
        <end position="396"/>
    </location>
</feature>
<feature type="domain" description="C2H2-type" evidence="3">
    <location>
        <begin position="293"/>
        <end position="316"/>
    </location>
</feature>
<feature type="region of interest" description="Disordered" evidence="2">
    <location>
        <begin position="378"/>
        <end position="411"/>
    </location>
</feature>
<feature type="compositionally biased region" description="Basic and acidic residues" evidence="2">
    <location>
        <begin position="536"/>
        <end position="566"/>
    </location>
</feature>
<dbReference type="InterPro" id="IPR039301">
    <property type="entry name" value="Sip5/DA2"/>
</dbReference>
<evidence type="ECO:0000256" key="2">
    <source>
        <dbReference type="SAM" id="MobiDB-lite"/>
    </source>
</evidence>
<dbReference type="InterPro" id="IPR013087">
    <property type="entry name" value="Znf_C2H2_type"/>
</dbReference>
<feature type="compositionally biased region" description="Polar residues" evidence="2">
    <location>
        <begin position="634"/>
        <end position="646"/>
    </location>
</feature>
<accession>A0A7C8MRF6</accession>
<feature type="compositionally biased region" description="Low complexity" evidence="2">
    <location>
        <begin position="789"/>
        <end position="802"/>
    </location>
</feature>
<feature type="region of interest" description="Disordered" evidence="2">
    <location>
        <begin position="535"/>
        <end position="593"/>
    </location>
</feature>
<feature type="region of interest" description="Disordered" evidence="2">
    <location>
        <begin position="312"/>
        <end position="332"/>
    </location>
</feature>
<feature type="compositionally biased region" description="Basic and acidic residues" evidence="2">
    <location>
        <begin position="735"/>
        <end position="774"/>
    </location>
</feature>
<feature type="compositionally biased region" description="Basic and acidic residues" evidence="2">
    <location>
        <begin position="619"/>
        <end position="631"/>
    </location>
</feature>
<feature type="compositionally biased region" description="Polar residues" evidence="2">
    <location>
        <begin position="663"/>
        <end position="673"/>
    </location>
</feature>
<dbReference type="Proteomes" id="UP000481858">
    <property type="component" value="Unassembled WGS sequence"/>
</dbReference>
<dbReference type="InParanoid" id="A0A7C8MRF6"/>